<keyword evidence="2" id="KW-1185">Reference proteome</keyword>
<dbReference type="EMBL" id="JANRHJ010000014">
    <property type="protein sequence ID" value="MCR8874838.1"/>
    <property type="molecule type" value="Genomic_DNA"/>
</dbReference>
<sequence>MKRFIALMLFILVGIAIHWQCREVCTETACPVPEAHACTGDTDSQRLASHPFSMAQVLPIDNLHSVNEHFNLSSQRYLRHLQYTIRQNSWNLLREMSRSTQTLVAVSAISHRQAYTIGRTCKECLYTYAIRHILI</sequence>
<dbReference type="RefSeq" id="WP_235300994.1">
    <property type="nucleotide sequence ID" value="NZ_JADYTI010000024.1"/>
</dbReference>
<proteinExistence type="predicted"/>
<gene>
    <name evidence="1" type="ORF">NW209_12605</name>
</gene>
<accession>A0AAW5N9C7</accession>
<evidence type="ECO:0000313" key="2">
    <source>
        <dbReference type="Proteomes" id="UP001204579"/>
    </source>
</evidence>
<comment type="caution">
    <text evidence="1">The sequence shown here is derived from an EMBL/GenBank/DDBJ whole genome shotgun (WGS) entry which is preliminary data.</text>
</comment>
<organism evidence="1 2">
    <name type="scientific">Phocaeicola barnesiae</name>
    <dbReference type="NCBI Taxonomy" id="376804"/>
    <lineage>
        <taxon>Bacteria</taxon>
        <taxon>Pseudomonadati</taxon>
        <taxon>Bacteroidota</taxon>
        <taxon>Bacteroidia</taxon>
        <taxon>Bacteroidales</taxon>
        <taxon>Bacteroidaceae</taxon>
        <taxon>Phocaeicola</taxon>
    </lineage>
</organism>
<evidence type="ECO:0000313" key="1">
    <source>
        <dbReference type="EMBL" id="MCR8874838.1"/>
    </source>
</evidence>
<reference evidence="1 2" key="1">
    <citation type="submission" date="2022-08" db="EMBL/GenBank/DDBJ databases">
        <authorList>
            <person name="Zeman M."/>
            <person name="Kubasova T."/>
        </authorList>
    </citation>
    <scope>NUCLEOTIDE SEQUENCE [LARGE SCALE GENOMIC DNA]</scope>
    <source>
        <strain evidence="1 2">ET62</strain>
    </source>
</reference>
<protein>
    <submittedName>
        <fullName evidence="1">Uncharacterized protein</fullName>
    </submittedName>
</protein>
<dbReference type="Proteomes" id="UP001204579">
    <property type="component" value="Unassembled WGS sequence"/>
</dbReference>
<name>A0AAW5N9C7_9BACT</name>
<dbReference type="AlphaFoldDB" id="A0AAW5N9C7"/>